<evidence type="ECO:0000313" key="11">
    <source>
        <dbReference type="EMBL" id="ERF61441.1"/>
    </source>
</evidence>
<feature type="domain" description="Tripartite ATP-independent periplasmic transporters DctQ component" evidence="10">
    <location>
        <begin position="22"/>
        <end position="151"/>
    </location>
</feature>
<accession>U2MS48</accession>
<evidence type="ECO:0000256" key="6">
    <source>
        <dbReference type="ARBA" id="ARBA00022989"/>
    </source>
</evidence>
<dbReference type="Pfam" id="PF04290">
    <property type="entry name" value="DctQ"/>
    <property type="match status" value="1"/>
</dbReference>
<sequence>MNRKSVLGNLDYIIAAVALFGIVFFVIINVFCRYILGFIFNWMEELATIMFVWCTYMGIAAAYRTHDHVGINIIVNLLPAKLQFVIEFLIDLFVLALDSIIFILSIRLCISSWGKITPIIGLSYTFVNASISIGFLLLIVYTALRLFEKIKRIKHAFFSKK</sequence>
<evidence type="ECO:0000313" key="14">
    <source>
        <dbReference type="Proteomes" id="UP000016646"/>
    </source>
</evidence>
<evidence type="ECO:0000256" key="5">
    <source>
        <dbReference type="ARBA" id="ARBA00022692"/>
    </source>
</evidence>
<evidence type="ECO:0000256" key="8">
    <source>
        <dbReference type="ARBA" id="ARBA00038436"/>
    </source>
</evidence>
<comment type="caution">
    <text evidence="11">The sequence shown here is derived from an EMBL/GenBank/DDBJ whole genome shotgun (WGS) entry which is preliminary data.</text>
</comment>
<dbReference type="PANTHER" id="PTHR35011:SF2">
    <property type="entry name" value="2,3-DIKETO-L-GULONATE TRAP TRANSPORTER SMALL PERMEASE PROTEIN YIAM"/>
    <property type="match status" value="1"/>
</dbReference>
<dbReference type="AlphaFoldDB" id="U2MS48"/>
<dbReference type="RefSeq" id="WP_021329743.1">
    <property type="nucleotide sequence ID" value="NZ_AUZJ01000013.1"/>
</dbReference>
<feature type="transmembrane region" description="Helical" evidence="9">
    <location>
        <begin position="84"/>
        <end position="106"/>
    </location>
</feature>
<keyword evidence="5 9" id="KW-0812">Transmembrane</keyword>
<keyword evidence="3" id="KW-1003">Cell membrane</keyword>
<dbReference type="PANTHER" id="PTHR35011">
    <property type="entry name" value="2,3-DIKETO-L-GULONATE TRAP TRANSPORTER SMALL PERMEASE PROTEIN YIAM"/>
    <property type="match status" value="1"/>
</dbReference>
<comment type="similarity">
    <text evidence="8">Belongs to the TRAP transporter small permease family.</text>
</comment>
<dbReference type="GO" id="GO:0005886">
    <property type="term" value="C:plasma membrane"/>
    <property type="evidence" value="ECO:0007669"/>
    <property type="project" value="UniProtKB-SubCell"/>
</dbReference>
<evidence type="ECO:0000256" key="7">
    <source>
        <dbReference type="ARBA" id="ARBA00023136"/>
    </source>
</evidence>
<protein>
    <submittedName>
        <fullName evidence="11">TRAP transporter, DctQ-like membrane protein</fullName>
    </submittedName>
</protein>
<organism evidence="11 13">
    <name type="scientific">Treponema socranskii subsp. socranskii VPI DR56BR1116 = ATCC 35536</name>
    <dbReference type="NCBI Taxonomy" id="1125725"/>
    <lineage>
        <taxon>Bacteria</taxon>
        <taxon>Pseudomonadati</taxon>
        <taxon>Spirochaetota</taxon>
        <taxon>Spirochaetia</taxon>
        <taxon>Spirochaetales</taxon>
        <taxon>Treponemataceae</taxon>
        <taxon>Treponema</taxon>
    </lineage>
</organism>
<dbReference type="InterPro" id="IPR055348">
    <property type="entry name" value="DctQ"/>
</dbReference>
<evidence type="ECO:0000313" key="12">
    <source>
        <dbReference type="EMBL" id="ERK04490.1"/>
    </source>
</evidence>
<evidence type="ECO:0000256" key="2">
    <source>
        <dbReference type="ARBA" id="ARBA00022448"/>
    </source>
</evidence>
<dbReference type="Proteomes" id="UP000016646">
    <property type="component" value="Unassembled WGS sequence"/>
</dbReference>
<gene>
    <name evidence="12" type="ORF">HMPREF0860_0766</name>
    <name evidence="11" type="ORF">HMPREF1325_2190</name>
</gene>
<keyword evidence="2" id="KW-0813">Transport</keyword>
<feature type="transmembrane region" description="Helical" evidence="9">
    <location>
        <begin position="46"/>
        <end position="63"/>
    </location>
</feature>
<dbReference type="Proteomes" id="UP000016412">
    <property type="component" value="Unassembled WGS sequence"/>
</dbReference>
<comment type="subcellular location">
    <subcellularLocation>
        <location evidence="1">Cell inner membrane</location>
        <topology evidence="1">Multi-pass membrane protein</topology>
    </subcellularLocation>
</comment>
<proteinExistence type="inferred from homology"/>
<dbReference type="STRING" id="1125725.HMPREF1325_2190"/>
<keyword evidence="14" id="KW-1185">Reference proteome</keyword>
<reference evidence="13 14" key="1">
    <citation type="submission" date="2013-08" db="EMBL/GenBank/DDBJ databases">
        <authorList>
            <person name="Durkin A.S."/>
            <person name="Haft D.R."/>
            <person name="McCorrison J."/>
            <person name="Torralba M."/>
            <person name="Gillis M."/>
            <person name="Haft D.H."/>
            <person name="Methe B."/>
            <person name="Sutton G."/>
            <person name="Nelson K.E."/>
        </authorList>
    </citation>
    <scope>NUCLEOTIDE SEQUENCE [LARGE SCALE GENOMIC DNA]</scope>
    <source>
        <strain evidence="12 14">ATCC 35536</strain>
        <strain evidence="11 13">VPI DR56BR1116</strain>
    </source>
</reference>
<name>U2MS48_TRESO</name>
<dbReference type="GO" id="GO:0022857">
    <property type="term" value="F:transmembrane transporter activity"/>
    <property type="evidence" value="ECO:0007669"/>
    <property type="project" value="TreeGrafter"/>
</dbReference>
<dbReference type="EMBL" id="AUZJ01000013">
    <property type="protein sequence ID" value="ERF61441.1"/>
    <property type="molecule type" value="Genomic_DNA"/>
</dbReference>
<keyword evidence="6 9" id="KW-1133">Transmembrane helix</keyword>
<evidence type="ECO:0000256" key="1">
    <source>
        <dbReference type="ARBA" id="ARBA00004429"/>
    </source>
</evidence>
<feature type="transmembrane region" description="Helical" evidence="9">
    <location>
        <begin position="12"/>
        <end position="40"/>
    </location>
</feature>
<dbReference type="EMBL" id="AVQI01000020">
    <property type="protein sequence ID" value="ERK04490.1"/>
    <property type="molecule type" value="Genomic_DNA"/>
</dbReference>
<keyword evidence="7 9" id="KW-0472">Membrane</keyword>
<dbReference type="PATRIC" id="fig|1125725.3.peg.637"/>
<dbReference type="eggNOG" id="COG3090">
    <property type="taxonomic scope" value="Bacteria"/>
</dbReference>
<feature type="transmembrane region" description="Helical" evidence="9">
    <location>
        <begin position="126"/>
        <end position="144"/>
    </location>
</feature>
<evidence type="ECO:0000259" key="10">
    <source>
        <dbReference type="Pfam" id="PF04290"/>
    </source>
</evidence>
<dbReference type="InterPro" id="IPR007387">
    <property type="entry name" value="TRAP_DctQ"/>
</dbReference>
<evidence type="ECO:0000313" key="13">
    <source>
        <dbReference type="Proteomes" id="UP000016412"/>
    </source>
</evidence>
<evidence type="ECO:0000256" key="9">
    <source>
        <dbReference type="SAM" id="Phobius"/>
    </source>
</evidence>
<evidence type="ECO:0000256" key="4">
    <source>
        <dbReference type="ARBA" id="ARBA00022519"/>
    </source>
</evidence>
<dbReference type="GO" id="GO:0015740">
    <property type="term" value="P:C4-dicarboxylate transport"/>
    <property type="evidence" value="ECO:0007669"/>
    <property type="project" value="TreeGrafter"/>
</dbReference>
<evidence type="ECO:0000256" key="3">
    <source>
        <dbReference type="ARBA" id="ARBA00022475"/>
    </source>
</evidence>
<keyword evidence="4" id="KW-0997">Cell inner membrane</keyword>